<protein>
    <submittedName>
        <fullName evidence="1">Uncharacterized protein</fullName>
    </submittedName>
</protein>
<proteinExistence type="predicted"/>
<dbReference type="OrthoDB" id="8243695at2"/>
<dbReference type="RefSeq" id="WP_012592372.1">
    <property type="nucleotide sequence ID" value="NC_011666.1"/>
</dbReference>
<name>B8ES88_METSB</name>
<dbReference type="EMBL" id="CP001280">
    <property type="protein sequence ID" value="ACK52303.1"/>
    <property type="molecule type" value="Genomic_DNA"/>
</dbReference>
<gene>
    <name evidence="1" type="ordered locus">Msil_3405</name>
</gene>
<dbReference type="Proteomes" id="UP000002257">
    <property type="component" value="Chromosome"/>
</dbReference>
<organism evidence="1 2">
    <name type="scientific">Methylocella silvestris (strain DSM 15510 / CIP 108128 / LMG 27833 / NCIMB 13906 / BL2)</name>
    <dbReference type="NCBI Taxonomy" id="395965"/>
    <lineage>
        <taxon>Bacteria</taxon>
        <taxon>Pseudomonadati</taxon>
        <taxon>Pseudomonadota</taxon>
        <taxon>Alphaproteobacteria</taxon>
        <taxon>Hyphomicrobiales</taxon>
        <taxon>Beijerinckiaceae</taxon>
        <taxon>Methylocella</taxon>
    </lineage>
</organism>
<dbReference type="HOGENOM" id="CLU_2666945_0_0_5"/>
<evidence type="ECO:0000313" key="2">
    <source>
        <dbReference type="Proteomes" id="UP000002257"/>
    </source>
</evidence>
<dbReference type="KEGG" id="msl:Msil_3405"/>
<reference evidence="1 2" key="1">
    <citation type="journal article" date="2010" name="J. Bacteriol.">
        <title>Complete genome sequence of the aerobic facultative methanotroph Methylocella silvestris BL2.</title>
        <authorList>
            <person name="Chen Y."/>
            <person name="Crombie A."/>
            <person name="Rahman M.T."/>
            <person name="Dedysh S.N."/>
            <person name="Liesack W."/>
            <person name="Stott M.B."/>
            <person name="Alam M."/>
            <person name="Theisen A.R."/>
            <person name="Murrell J.C."/>
            <person name="Dunfield P.F."/>
        </authorList>
    </citation>
    <scope>NUCLEOTIDE SEQUENCE [LARGE SCALE GENOMIC DNA]</scope>
    <source>
        <strain evidence="2">DSM 15510 / CIP 108128 / LMG 27833 / NCIMB 13906 / BL2</strain>
    </source>
</reference>
<accession>B8ES88</accession>
<sequence length="75" mass="8623">MDPETIALLQAEFERRMTLVPLSQQTDQGRLALAYHLVRLAEDGERDPERLMRAALSWPRDLRCVIRGGQLAFET</sequence>
<evidence type="ECO:0000313" key="1">
    <source>
        <dbReference type="EMBL" id="ACK52303.1"/>
    </source>
</evidence>
<dbReference type="AlphaFoldDB" id="B8ES88"/>
<keyword evidence="2" id="KW-1185">Reference proteome</keyword>